<dbReference type="InterPro" id="IPR050833">
    <property type="entry name" value="Poly_Biosynth_Transport"/>
</dbReference>
<dbReference type="OrthoDB" id="7834055at2"/>
<organism evidence="7 8">
    <name type="scientific">Acuticoccus sediminis</name>
    <dbReference type="NCBI Taxonomy" id="2184697"/>
    <lineage>
        <taxon>Bacteria</taxon>
        <taxon>Pseudomonadati</taxon>
        <taxon>Pseudomonadota</taxon>
        <taxon>Alphaproteobacteria</taxon>
        <taxon>Hyphomicrobiales</taxon>
        <taxon>Amorphaceae</taxon>
        <taxon>Acuticoccus</taxon>
    </lineage>
</organism>
<proteinExistence type="predicted"/>
<evidence type="ECO:0000256" key="3">
    <source>
        <dbReference type="ARBA" id="ARBA00022692"/>
    </source>
</evidence>
<feature type="transmembrane region" description="Helical" evidence="6">
    <location>
        <begin position="322"/>
        <end position="343"/>
    </location>
</feature>
<evidence type="ECO:0000313" key="7">
    <source>
        <dbReference type="EMBL" id="RAH98800.1"/>
    </source>
</evidence>
<keyword evidence="8" id="KW-1185">Reference proteome</keyword>
<gene>
    <name evidence="7" type="ORF">DLJ53_24505</name>
</gene>
<dbReference type="GO" id="GO:0005886">
    <property type="term" value="C:plasma membrane"/>
    <property type="evidence" value="ECO:0007669"/>
    <property type="project" value="UniProtKB-SubCell"/>
</dbReference>
<evidence type="ECO:0000256" key="1">
    <source>
        <dbReference type="ARBA" id="ARBA00004651"/>
    </source>
</evidence>
<feature type="transmembrane region" description="Helical" evidence="6">
    <location>
        <begin position="363"/>
        <end position="385"/>
    </location>
</feature>
<evidence type="ECO:0008006" key="9">
    <source>
        <dbReference type="Google" id="ProtNLM"/>
    </source>
</evidence>
<dbReference type="AlphaFoldDB" id="A0A8B2NPF0"/>
<dbReference type="PANTHER" id="PTHR30250:SF11">
    <property type="entry name" value="O-ANTIGEN TRANSPORTER-RELATED"/>
    <property type="match status" value="1"/>
</dbReference>
<evidence type="ECO:0000256" key="6">
    <source>
        <dbReference type="SAM" id="Phobius"/>
    </source>
</evidence>
<feature type="transmembrane region" description="Helical" evidence="6">
    <location>
        <begin position="64"/>
        <end position="88"/>
    </location>
</feature>
<dbReference type="RefSeq" id="WP_111350162.1">
    <property type="nucleotide sequence ID" value="NZ_QHHQ01000006.1"/>
</dbReference>
<accession>A0A8B2NPF0</accession>
<evidence type="ECO:0000313" key="8">
    <source>
        <dbReference type="Proteomes" id="UP000249590"/>
    </source>
</evidence>
<evidence type="ECO:0000256" key="5">
    <source>
        <dbReference type="ARBA" id="ARBA00023136"/>
    </source>
</evidence>
<feature type="transmembrane region" description="Helical" evidence="6">
    <location>
        <begin position="109"/>
        <end position="133"/>
    </location>
</feature>
<protein>
    <recommendedName>
        <fullName evidence="9">O-antigen/teichoic acid export membrane protein</fullName>
    </recommendedName>
</protein>
<feature type="transmembrane region" description="Helical" evidence="6">
    <location>
        <begin position="33"/>
        <end position="52"/>
    </location>
</feature>
<dbReference type="EMBL" id="QHHQ01000006">
    <property type="protein sequence ID" value="RAH98800.1"/>
    <property type="molecule type" value="Genomic_DNA"/>
</dbReference>
<keyword evidence="4 6" id="KW-1133">Transmembrane helix</keyword>
<sequence length="530" mass="57021">MSDASNRERTEPVVHTHVAVDRMKVMINGASSVVTRLLNVFVLVFIFKYLLGRISPEEFAIYPIMMSTMVVAPFFFVFFTGGVSRYVVAAYAVDDRQKVTEIVTSITPLLVLTALAFVAGGLTLAAFAGPILAIPDAQLGMARTMLSLLVLSYALQMIALPFGVGFQVRQRFVEWNILGLMRDALRIVILFALLASQGPAVIWVVVATVSADMVHLTVVTIRSRMMAPDLRVSASSFQWTTARTLVSFGLWTTLGRLAQVFYISAGTLVLGRYGTAVDVVNYYFATALFQQINGLLTYARLPLQPSLVAMHTLADRERLRRTALRGATYGLWAALLVALPVAIMSDDIATIVLGPAHTEAATVLSLLMAIFLFSQPAGLLPMLAVATGEVRAFNLAALMSTIASFLAMIVAVLGFGTGAVGVATSLFVVTALAQIVYFWPMQLRVTGMTSGDFARSILRGMIPATGAAVVLAGAAAYGTPDLTTLIAAVAVGGIVYAIILLLFCLDTADRALVQRIRERILPQLRRTQAA</sequence>
<feature type="transmembrane region" description="Helical" evidence="6">
    <location>
        <begin position="392"/>
        <end position="413"/>
    </location>
</feature>
<comment type="caution">
    <text evidence="7">The sequence shown here is derived from an EMBL/GenBank/DDBJ whole genome shotgun (WGS) entry which is preliminary data.</text>
</comment>
<feature type="transmembrane region" description="Helical" evidence="6">
    <location>
        <begin position="419"/>
        <end position="439"/>
    </location>
</feature>
<name>A0A8B2NPF0_9HYPH</name>
<feature type="transmembrane region" description="Helical" evidence="6">
    <location>
        <begin position="485"/>
        <end position="505"/>
    </location>
</feature>
<dbReference type="PANTHER" id="PTHR30250">
    <property type="entry name" value="PST FAMILY PREDICTED COLANIC ACID TRANSPORTER"/>
    <property type="match status" value="1"/>
</dbReference>
<evidence type="ECO:0000256" key="4">
    <source>
        <dbReference type="ARBA" id="ARBA00022989"/>
    </source>
</evidence>
<keyword evidence="3 6" id="KW-0812">Transmembrane</keyword>
<feature type="transmembrane region" description="Helical" evidence="6">
    <location>
        <begin position="242"/>
        <end position="262"/>
    </location>
</feature>
<keyword evidence="2" id="KW-1003">Cell membrane</keyword>
<comment type="subcellular location">
    <subcellularLocation>
        <location evidence="1">Cell membrane</location>
        <topology evidence="1">Multi-pass membrane protein</topology>
    </subcellularLocation>
</comment>
<keyword evidence="5 6" id="KW-0472">Membrane</keyword>
<dbReference type="Proteomes" id="UP000249590">
    <property type="component" value="Unassembled WGS sequence"/>
</dbReference>
<evidence type="ECO:0000256" key="2">
    <source>
        <dbReference type="ARBA" id="ARBA00022475"/>
    </source>
</evidence>
<reference evidence="7 8" key="1">
    <citation type="submission" date="2018-05" db="EMBL/GenBank/DDBJ databases">
        <title>Acuticoccus sediminis sp. nov., isolated from deep-sea sediment of Indian Ocean.</title>
        <authorList>
            <person name="Liu X."/>
            <person name="Lai Q."/>
            <person name="Du Y."/>
            <person name="Sun F."/>
            <person name="Zhang X."/>
            <person name="Wang S."/>
            <person name="Shao Z."/>
        </authorList>
    </citation>
    <scope>NUCLEOTIDE SEQUENCE [LARGE SCALE GENOMIC DNA]</scope>
    <source>
        <strain evidence="7 8">PTG4-2</strain>
    </source>
</reference>
<feature type="transmembrane region" description="Helical" evidence="6">
    <location>
        <begin position="460"/>
        <end position="479"/>
    </location>
</feature>
<feature type="transmembrane region" description="Helical" evidence="6">
    <location>
        <begin position="145"/>
        <end position="168"/>
    </location>
</feature>